<accession>A0A4C1U971</accession>
<name>A0A4C1U971_EUMVA</name>
<sequence>MEGLLSPLTHHCLHDSTSSKEVGSASVNSFNALDIPVDVAFCIFLKMCPIDSKHTSKFYVDYAIKINRKLTLSLPPTTATDVHALRMNGARYRTLLALAAAPLSYFSPSTCTTVTSRVPRVPRDMGICKWRHIVCLPMTASAASFPARRVIVPQPVCLRPRRTGRRGAPGGNNVNEYKMRPSDSVGILKALQHCTRVVLLGSPQRQMRCHIYIHPLAPESGHLARGNRSLKPHSTLPALVHYMASLAVSLIGKEKKLIWVYFLYLTFSPTASYWSLQVAVGRRDVVTLSGKDARARARERRAFLFRKWHVSGLFTLRYPGHAPLPAAPPDRARAGP</sequence>
<reference evidence="1 2" key="1">
    <citation type="journal article" date="2019" name="Commun. Biol.">
        <title>The bagworm genome reveals a unique fibroin gene that provides high tensile strength.</title>
        <authorList>
            <person name="Kono N."/>
            <person name="Nakamura H."/>
            <person name="Ohtoshi R."/>
            <person name="Tomita M."/>
            <person name="Numata K."/>
            <person name="Arakawa K."/>
        </authorList>
    </citation>
    <scope>NUCLEOTIDE SEQUENCE [LARGE SCALE GENOMIC DNA]</scope>
</reference>
<evidence type="ECO:0000313" key="1">
    <source>
        <dbReference type="EMBL" id="GBP22945.1"/>
    </source>
</evidence>
<evidence type="ECO:0000313" key="2">
    <source>
        <dbReference type="Proteomes" id="UP000299102"/>
    </source>
</evidence>
<organism evidence="1 2">
    <name type="scientific">Eumeta variegata</name>
    <name type="common">Bagworm moth</name>
    <name type="synonym">Eumeta japonica</name>
    <dbReference type="NCBI Taxonomy" id="151549"/>
    <lineage>
        <taxon>Eukaryota</taxon>
        <taxon>Metazoa</taxon>
        <taxon>Ecdysozoa</taxon>
        <taxon>Arthropoda</taxon>
        <taxon>Hexapoda</taxon>
        <taxon>Insecta</taxon>
        <taxon>Pterygota</taxon>
        <taxon>Neoptera</taxon>
        <taxon>Endopterygota</taxon>
        <taxon>Lepidoptera</taxon>
        <taxon>Glossata</taxon>
        <taxon>Ditrysia</taxon>
        <taxon>Tineoidea</taxon>
        <taxon>Psychidae</taxon>
        <taxon>Oiketicinae</taxon>
        <taxon>Eumeta</taxon>
    </lineage>
</organism>
<dbReference type="Proteomes" id="UP000299102">
    <property type="component" value="Unassembled WGS sequence"/>
</dbReference>
<gene>
    <name evidence="1" type="ORF">EVAR_95345_1</name>
</gene>
<comment type="caution">
    <text evidence="1">The sequence shown here is derived from an EMBL/GenBank/DDBJ whole genome shotgun (WGS) entry which is preliminary data.</text>
</comment>
<dbReference type="EMBL" id="BGZK01000145">
    <property type="protein sequence ID" value="GBP22945.1"/>
    <property type="molecule type" value="Genomic_DNA"/>
</dbReference>
<proteinExistence type="predicted"/>
<keyword evidence="2" id="KW-1185">Reference proteome</keyword>
<protein>
    <submittedName>
        <fullName evidence="1">Uncharacterized protein</fullName>
    </submittedName>
</protein>
<dbReference type="AlphaFoldDB" id="A0A4C1U971"/>